<dbReference type="Pfam" id="PF12802">
    <property type="entry name" value="MarR_2"/>
    <property type="match status" value="1"/>
</dbReference>
<dbReference type="InterPro" id="IPR036388">
    <property type="entry name" value="WH-like_DNA-bd_sf"/>
</dbReference>
<feature type="domain" description="HTH marR-type" evidence="1">
    <location>
        <begin position="13"/>
        <end position="149"/>
    </location>
</feature>
<dbReference type="SUPFAM" id="SSF46785">
    <property type="entry name" value="Winged helix' DNA-binding domain"/>
    <property type="match status" value="1"/>
</dbReference>
<evidence type="ECO:0000313" key="3">
    <source>
        <dbReference type="Proteomes" id="UP000598996"/>
    </source>
</evidence>
<dbReference type="PANTHER" id="PTHR33164">
    <property type="entry name" value="TRANSCRIPTIONAL REGULATOR, MARR FAMILY"/>
    <property type="match status" value="1"/>
</dbReference>
<dbReference type="RefSeq" id="WP_202995448.1">
    <property type="nucleotide sequence ID" value="NZ_JAENHO010000009.1"/>
</dbReference>
<name>A0ABS1VWE6_9ACTN</name>
<comment type="caution">
    <text evidence="2">The sequence shown here is derived from an EMBL/GenBank/DDBJ whole genome shotgun (WGS) entry which is preliminary data.</text>
</comment>
<dbReference type="Gene3D" id="1.10.10.10">
    <property type="entry name" value="Winged helix-like DNA-binding domain superfamily/Winged helix DNA-binding domain"/>
    <property type="match status" value="1"/>
</dbReference>
<dbReference type="InterPro" id="IPR011991">
    <property type="entry name" value="ArsR-like_HTH"/>
</dbReference>
<evidence type="ECO:0000259" key="1">
    <source>
        <dbReference type="PROSITE" id="PS50995"/>
    </source>
</evidence>
<dbReference type="InterPro" id="IPR039422">
    <property type="entry name" value="MarR/SlyA-like"/>
</dbReference>
<gene>
    <name evidence="2" type="ORF">JKJ07_31230</name>
</gene>
<sequence length="164" mass="17766">MAGNAPSAGSEQRDRLLAALRNHGLAYGELGRRLGVATGLHQSDAKALTEILEAEDRGAALTQSELSQRIGLTAGATSSLLNRLEEAGHIVRVRDSADRRLVTLRATPGVDALVNDFFGPLAERMGRMMDGYPPELLDEFTRFVDEVCTTMNGYLKDVSAQRPQ</sequence>
<dbReference type="Proteomes" id="UP000598996">
    <property type="component" value="Unassembled WGS sequence"/>
</dbReference>
<dbReference type="PROSITE" id="PS50995">
    <property type="entry name" value="HTH_MARR_2"/>
    <property type="match status" value="1"/>
</dbReference>
<protein>
    <submittedName>
        <fullName evidence="2">MarR family transcriptional regulator</fullName>
    </submittedName>
</protein>
<proteinExistence type="predicted"/>
<dbReference type="InterPro" id="IPR036390">
    <property type="entry name" value="WH_DNA-bd_sf"/>
</dbReference>
<reference evidence="2 3" key="1">
    <citation type="submission" date="2021-01" db="EMBL/GenBank/DDBJ databases">
        <title>Actinoplanes sp. nov. LDG1-01 isolated from lichen.</title>
        <authorList>
            <person name="Saeng-In P."/>
            <person name="Phongsopitanun W."/>
            <person name="Kanchanasin P."/>
            <person name="Yuki M."/>
            <person name="Kudo T."/>
            <person name="Ohkuma M."/>
            <person name="Tanasupawat S."/>
        </authorList>
    </citation>
    <scope>NUCLEOTIDE SEQUENCE [LARGE SCALE GENOMIC DNA]</scope>
    <source>
        <strain evidence="2 3">LDG1-01</strain>
    </source>
</reference>
<dbReference type="CDD" id="cd00090">
    <property type="entry name" value="HTH_ARSR"/>
    <property type="match status" value="1"/>
</dbReference>
<accession>A0ABS1VWE6</accession>
<evidence type="ECO:0000313" key="2">
    <source>
        <dbReference type="EMBL" id="MBL7258794.1"/>
    </source>
</evidence>
<keyword evidence="3" id="KW-1185">Reference proteome</keyword>
<dbReference type="InterPro" id="IPR000835">
    <property type="entry name" value="HTH_MarR-typ"/>
</dbReference>
<organism evidence="2 3">
    <name type="scientific">Paractinoplanes lichenicola</name>
    <dbReference type="NCBI Taxonomy" id="2802976"/>
    <lineage>
        <taxon>Bacteria</taxon>
        <taxon>Bacillati</taxon>
        <taxon>Actinomycetota</taxon>
        <taxon>Actinomycetes</taxon>
        <taxon>Micromonosporales</taxon>
        <taxon>Micromonosporaceae</taxon>
        <taxon>Paractinoplanes</taxon>
    </lineage>
</organism>
<dbReference type="PANTHER" id="PTHR33164:SF106">
    <property type="entry name" value="TRANSCRIPTIONAL REGULATORY PROTEIN"/>
    <property type="match status" value="1"/>
</dbReference>
<dbReference type="SMART" id="SM00347">
    <property type="entry name" value="HTH_MARR"/>
    <property type="match status" value="1"/>
</dbReference>
<dbReference type="EMBL" id="JAENHO010000009">
    <property type="protein sequence ID" value="MBL7258794.1"/>
    <property type="molecule type" value="Genomic_DNA"/>
</dbReference>